<dbReference type="AlphaFoldDB" id="A0A1G9V007"/>
<accession>A0A1G9V007</accession>
<proteinExistence type="inferred from homology"/>
<evidence type="ECO:0000313" key="8">
    <source>
        <dbReference type="EMBL" id="SDM65356.1"/>
    </source>
</evidence>
<dbReference type="InterPro" id="IPR000259">
    <property type="entry name" value="Adhesion_dom_fimbrial"/>
</dbReference>
<evidence type="ECO:0000256" key="3">
    <source>
        <dbReference type="ARBA" id="ARBA00022729"/>
    </source>
</evidence>
<dbReference type="Gene3D" id="2.60.40.3310">
    <property type="match status" value="1"/>
</dbReference>
<name>A0A1G9V007_9PSED</name>
<evidence type="ECO:0000313" key="7">
    <source>
        <dbReference type="EMBL" id="KAF2408578.1"/>
    </source>
</evidence>
<dbReference type="InterPro" id="IPR036937">
    <property type="entry name" value="Adhesion_dom_fimbrial_sf"/>
</dbReference>
<keyword evidence="3 5" id="KW-0732">Signal</keyword>
<dbReference type="Proteomes" id="UP000748067">
    <property type="component" value="Unassembled WGS sequence"/>
</dbReference>
<dbReference type="GO" id="GO:0009289">
    <property type="term" value="C:pilus"/>
    <property type="evidence" value="ECO:0007669"/>
    <property type="project" value="UniProtKB-SubCell"/>
</dbReference>
<gene>
    <name evidence="7" type="ORF">PSAN_09740</name>
    <name evidence="8" type="ORF">SAMN04490179_0303</name>
</gene>
<dbReference type="InterPro" id="IPR008966">
    <property type="entry name" value="Adhesion_dom_sf"/>
</dbReference>
<dbReference type="EMBL" id="JXDI01000001">
    <property type="protein sequence ID" value="KAF2408578.1"/>
    <property type="molecule type" value="Genomic_DNA"/>
</dbReference>
<comment type="similarity">
    <text evidence="2">Belongs to the fimbrial protein family.</text>
</comment>
<dbReference type="GO" id="GO:0043709">
    <property type="term" value="P:cell adhesion involved in single-species biofilm formation"/>
    <property type="evidence" value="ECO:0007669"/>
    <property type="project" value="TreeGrafter"/>
</dbReference>
<evidence type="ECO:0000256" key="1">
    <source>
        <dbReference type="ARBA" id="ARBA00004561"/>
    </source>
</evidence>
<dbReference type="PANTHER" id="PTHR33420">
    <property type="entry name" value="FIMBRIAL SUBUNIT ELFA-RELATED"/>
    <property type="match status" value="1"/>
</dbReference>
<evidence type="ECO:0000313" key="9">
    <source>
        <dbReference type="Proteomes" id="UP000182470"/>
    </source>
</evidence>
<dbReference type="Pfam" id="PF00419">
    <property type="entry name" value="Fimbrial"/>
    <property type="match status" value="1"/>
</dbReference>
<feature type="chain" id="PRO_5009245647" evidence="5">
    <location>
        <begin position="23"/>
        <end position="318"/>
    </location>
</feature>
<dbReference type="EMBL" id="LT629704">
    <property type="protein sequence ID" value="SDM65356.1"/>
    <property type="molecule type" value="Genomic_DNA"/>
</dbReference>
<dbReference type="RefSeq" id="WP_083355671.1">
    <property type="nucleotide sequence ID" value="NZ_JXDI01000001.1"/>
</dbReference>
<dbReference type="Gene3D" id="2.60.40.1090">
    <property type="entry name" value="Fimbrial-type adhesion domain"/>
    <property type="match status" value="1"/>
</dbReference>
<feature type="domain" description="Fimbrial-type adhesion" evidence="6">
    <location>
        <begin position="183"/>
        <end position="317"/>
    </location>
</feature>
<dbReference type="SUPFAM" id="SSF49401">
    <property type="entry name" value="Bacterial adhesins"/>
    <property type="match status" value="1"/>
</dbReference>
<evidence type="ECO:0000256" key="5">
    <source>
        <dbReference type="SAM" id="SignalP"/>
    </source>
</evidence>
<evidence type="ECO:0000259" key="6">
    <source>
        <dbReference type="Pfam" id="PF00419"/>
    </source>
</evidence>
<dbReference type="PANTHER" id="PTHR33420:SF3">
    <property type="entry name" value="FIMBRIAL SUBUNIT ELFA"/>
    <property type="match status" value="1"/>
</dbReference>
<organism evidence="8 9">
    <name type="scientific">Pseudomonas antarctica</name>
    <dbReference type="NCBI Taxonomy" id="219572"/>
    <lineage>
        <taxon>Bacteria</taxon>
        <taxon>Pseudomonadati</taxon>
        <taxon>Pseudomonadota</taxon>
        <taxon>Gammaproteobacteria</taxon>
        <taxon>Pseudomonadales</taxon>
        <taxon>Pseudomonadaceae</taxon>
        <taxon>Pseudomonas</taxon>
    </lineage>
</organism>
<dbReference type="Proteomes" id="UP000182470">
    <property type="component" value="Chromosome I"/>
</dbReference>
<dbReference type="OrthoDB" id="7010164at2"/>
<sequence length="318" mass="33443">MKHSTLFISSLVVFGLPIAAQAECESYMNSEHGLSLAATVTVPANLPVGSIITQQPFSGVAPGRFMNCRSMTLVQIIARYNTPPLPNLIQPTEAPGVGIRIKITDARPWTGFYALKSGTTHLRSGNHPVFTNAEAIFYKTGPITNGVVPAGSIFTYNMMTSVGQRLGRFELKLNNSVAFVSPAATCDLATGDVNRTIKLPVIHVGALKDAAYTGTANFELSAHCTDASSITFRFSGTPAAGNNQLFANTGTAGGVALWLYSRIGGANQTIDANGTSNTRTVEVSGNRAVLPLTAAYHKNGAVSQGTLASTATVNITYN</sequence>
<reference evidence="7 10" key="1">
    <citation type="submission" date="2015-01" db="EMBL/GenBank/DDBJ databases">
        <title>Genome Sequence of Pseudomonas antarctica CMS 35.</title>
        <authorList>
            <person name="Voget S."/>
            <person name="Chow J."/>
            <person name="Daniel R."/>
            <person name="Streit W."/>
        </authorList>
    </citation>
    <scope>NUCLEOTIDE SEQUENCE [LARGE SCALE GENOMIC DNA]</scope>
    <source>
        <strain evidence="7 10">CMS 35</strain>
    </source>
</reference>
<feature type="signal peptide" evidence="5">
    <location>
        <begin position="1"/>
        <end position="22"/>
    </location>
</feature>
<keyword evidence="4" id="KW-0281">Fimbrium</keyword>
<evidence type="ECO:0000256" key="2">
    <source>
        <dbReference type="ARBA" id="ARBA00006671"/>
    </source>
</evidence>
<dbReference type="InterPro" id="IPR050263">
    <property type="entry name" value="Bact_Fimbrial_Adh_Pro"/>
</dbReference>
<keyword evidence="10" id="KW-1185">Reference proteome</keyword>
<reference evidence="8 9" key="2">
    <citation type="submission" date="2016-10" db="EMBL/GenBank/DDBJ databases">
        <authorList>
            <person name="de Groot N.N."/>
        </authorList>
    </citation>
    <scope>NUCLEOTIDE SEQUENCE [LARGE SCALE GENOMIC DNA]</scope>
    <source>
        <strain evidence="8 9">BS2772</strain>
    </source>
</reference>
<evidence type="ECO:0000256" key="4">
    <source>
        <dbReference type="ARBA" id="ARBA00023263"/>
    </source>
</evidence>
<evidence type="ECO:0000313" key="10">
    <source>
        <dbReference type="Proteomes" id="UP000748067"/>
    </source>
</evidence>
<comment type="subcellular location">
    <subcellularLocation>
        <location evidence="1">Fimbrium</location>
    </subcellularLocation>
</comment>
<protein>
    <submittedName>
        <fullName evidence="7">Fimbrial protein</fullName>
    </submittedName>
    <submittedName>
        <fullName evidence="8">Pilin (Type 1 fimbria component protein)</fullName>
    </submittedName>
</protein>